<keyword evidence="1 3" id="KW-0378">Hydrolase</keyword>
<organism evidence="3 4">
    <name type="scientific">Lecanosticta acicola</name>
    <dbReference type="NCBI Taxonomy" id="111012"/>
    <lineage>
        <taxon>Eukaryota</taxon>
        <taxon>Fungi</taxon>
        <taxon>Dikarya</taxon>
        <taxon>Ascomycota</taxon>
        <taxon>Pezizomycotina</taxon>
        <taxon>Dothideomycetes</taxon>
        <taxon>Dothideomycetidae</taxon>
        <taxon>Mycosphaerellales</taxon>
        <taxon>Mycosphaerellaceae</taxon>
        <taxon>Lecanosticta</taxon>
    </lineage>
</organism>
<dbReference type="GO" id="GO:0016788">
    <property type="term" value="F:hydrolase activity, acting on ester bonds"/>
    <property type="evidence" value="ECO:0007669"/>
    <property type="project" value="UniProtKB-ARBA"/>
</dbReference>
<evidence type="ECO:0000313" key="4">
    <source>
        <dbReference type="Proteomes" id="UP001296104"/>
    </source>
</evidence>
<protein>
    <submittedName>
        <fullName evidence="3">Related to hydrolases of the alpha beta superfamily</fullName>
    </submittedName>
</protein>
<dbReference type="Gene3D" id="1.10.10.800">
    <property type="match status" value="1"/>
</dbReference>
<proteinExistence type="predicted"/>
<evidence type="ECO:0000256" key="1">
    <source>
        <dbReference type="ARBA" id="ARBA00022801"/>
    </source>
</evidence>
<dbReference type="InterPro" id="IPR000383">
    <property type="entry name" value="Xaa-Pro-like_dom"/>
</dbReference>
<name>A0AAI8Z8N1_9PEZI</name>
<gene>
    <name evidence="3" type="ORF">LECACI_7A009629</name>
</gene>
<comment type="caution">
    <text evidence="3">The sequence shown here is derived from an EMBL/GenBank/DDBJ whole genome shotgun (WGS) entry which is preliminary data.</text>
</comment>
<dbReference type="InterPro" id="IPR050261">
    <property type="entry name" value="FrsA_esterase"/>
</dbReference>
<dbReference type="InterPro" id="IPR029058">
    <property type="entry name" value="AB_hydrolase_fold"/>
</dbReference>
<dbReference type="AlphaFoldDB" id="A0AAI8Z8N1"/>
<dbReference type="EMBL" id="CAVMBE010000119">
    <property type="protein sequence ID" value="CAK4034471.1"/>
    <property type="molecule type" value="Genomic_DNA"/>
</dbReference>
<evidence type="ECO:0000313" key="3">
    <source>
        <dbReference type="EMBL" id="CAK4034471.1"/>
    </source>
</evidence>
<accession>A0AAI8Z8N1</accession>
<feature type="non-terminal residue" evidence="3">
    <location>
        <position position="1"/>
    </location>
</feature>
<evidence type="ECO:0000259" key="2">
    <source>
        <dbReference type="Pfam" id="PF02129"/>
    </source>
</evidence>
<dbReference type="SUPFAM" id="SSF53474">
    <property type="entry name" value="alpha/beta-Hydrolases"/>
    <property type="match status" value="1"/>
</dbReference>
<sequence>LTRLPFPRLYYAKQLSSLSSSNMPRRDIEFETSDGVILRGWFYRSPDKKGKLPCLVMAHGFSALKEMDLDAFAEHFTSKLPLTCLVYDNRGFGASDAAQGQPRQEIVPSLQMSDYSDAITYAQSLDDVDGSKIGIWGSSYSGGHVLQIGAADKRVKAVLSQVPLVNGFENFSRLVRSDQIPDMYHLWQEDRISRMKGEEARTVPIVTNQPQQPAALPTPDSYDFFTAWEKKSDWKNHVTVRSLELLRAHDPSHLIHRIAPTPLLMTVAANDVLTPTDLALEAYSRAREPKQLSVIPGGHFDAYRGVNFERNAGTQTDFLRETLCVDVRDSS</sequence>
<dbReference type="PANTHER" id="PTHR22946:SF9">
    <property type="entry name" value="POLYKETIDE TRANSFERASE AF380"/>
    <property type="match status" value="1"/>
</dbReference>
<dbReference type="PANTHER" id="PTHR22946">
    <property type="entry name" value="DIENELACTONE HYDROLASE DOMAIN-CONTAINING PROTEIN-RELATED"/>
    <property type="match status" value="1"/>
</dbReference>
<dbReference type="Pfam" id="PF02129">
    <property type="entry name" value="Peptidase_S15"/>
    <property type="match status" value="1"/>
</dbReference>
<feature type="domain" description="Xaa-Pro dipeptidyl-peptidase-like" evidence="2">
    <location>
        <begin position="46"/>
        <end position="300"/>
    </location>
</feature>
<reference evidence="3" key="1">
    <citation type="submission" date="2023-11" db="EMBL/GenBank/DDBJ databases">
        <authorList>
            <person name="Alioto T."/>
            <person name="Alioto T."/>
            <person name="Gomez Garrido J."/>
        </authorList>
    </citation>
    <scope>NUCLEOTIDE SEQUENCE</scope>
</reference>
<dbReference type="Proteomes" id="UP001296104">
    <property type="component" value="Unassembled WGS sequence"/>
</dbReference>
<dbReference type="Gene3D" id="3.40.50.1820">
    <property type="entry name" value="alpha/beta hydrolase"/>
    <property type="match status" value="1"/>
</dbReference>
<keyword evidence="4" id="KW-1185">Reference proteome</keyword>